<sequence length="141" mass="15279">MPFPVEFKRVPAGFGKEDKEALQREASRLLRQSGAITPDFAKSDLALRELKRADCEREDACLAQLATLSGALYGLYTSLDYSLEGAVVASGRVVRDDGKVVAPTQTVKLAKGKDPFKDIAKNALVALYGQLKLSELPAVRP</sequence>
<gene>
    <name evidence="1" type="ORF">DI536_25525</name>
</gene>
<feature type="non-terminal residue" evidence="1">
    <location>
        <position position="141"/>
    </location>
</feature>
<name>A0A2W5VD13_9BACT</name>
<dbReference type="EMBL" id="QFQP01000027">
    <property type="protein sequence ID" value="PZR08001.1"/>
    <property type="molecule type" value="Genomic_DNA"/>
</dbReference>
<proteinExistence type="predicted"/>
<evidence type="ECO:0000313" key="1">
    <source>
        <dbReference type="EMBL" id="PZR08001.1"/>
    </source>
</evidence>
<dbReference type="AlphaFoldDB" id="A0A2W5VD13"/>
<dbReference type="Proteomes" id="UP000249061">
    <property type="component" value="Unassembled WGS sequence"/>
</dbReference>
<reference evidence="1 2" key="1">
    <citation type="submission" date="2017-08" db="EMBL/GenBank/DDBJ databases">
        <title>Infants hospitalized years apart are colonized by the same room-sourced microbial strains.</title>
        <authorList>
            <person name="Brooks B."/>
            <person name="Olm M.R."/>
            <person name="Firek B.A."/>
            <person name="Baker R."/>
            <person name="Thomas B.C."/>
            <person name="Morowitz M.J."/>
            <person name="Banfield J.F."/>
        </authorList>
    </citation>
    <scope>NUCLEOTIDE SEQUENCE [LARGE SCALE GENOMIC DNA]</scope>
    <source>
        <strain evidence="1">S2_003_000_R2_14</strain>
    </source>
</reference>
<comment type="caution">
    <text evidence="1">The sequence shown here is derived from an EMBL/GenBank/DDBJ whole genome shotgun (WGS) entry which is preliminary data.</text>
</comment>
<accession>A0A2W5VD13</accession>
<organism evidence="1 2">
    <name type="scientific">Archangium gephyra</name>
    <dbReference type="NCBI Taxonomy" id="48"/>
    <lineage>
        <taxon>Bacteria</taxon>
        <taxon>Pseudomonadati</taxon>
        <taxon>Myxococcota</taxon>
        <taxon>Myxococcia</taxon>
        <taxon>Myxococcales</taxon>
        <taxon>Cystobacterineae</taxon>
        <taxon>Archangiaceae</taxon>
        <taxon>Archangium</taxon>
    </lineage>
</organism>
<protein>
    <submittedName>
        <fullName evidence="1">Uncharacterized protein</fullName>
    </submittedName>
</protein>
<evidence type="ECO:0000313" key="2">
    <source>
        <dbReference type="Proteomes" id="UP000249061"/>
    </source>
</evidence>